<accession>A0A176W8T1</accession>
<evidence type="ECO:0000313" key="4">
    <source>
        <dbReference type="EMBL" id="OAE28576.1"/>
    </source>
</evidence>
<sequence>MPGLVRRDTEEDIFESSLNLEGAHYQQGFEEGFADGIGAGREEGREVGLKSGFQVGEEVGFYSGCADLWRAAVEIDSSAFSARAQRSIKQFQELLRAYPLSNPEDERRFAVEEEVFRSLERHQLCEEGCQLVRVTMAQHGSSVTQQRTLTAPTQTLVVTQTVQEQVTAPAQARQEAVTLVLRPRKQVSWRDGTVDNEHMQKKSSKICCVFHKKESLEDYSDDEDNQVKEKGSCHGHSHRDDGSGPSGSHDKNPEENGESHENVPSANGKRSVEE</sequence>
<dbReference type="InterPro" id="IPR052436">
    <property type="entry name" value="LTO1_adapter"/>
</dbReference>
<dbReference type="Pfam" id="PF09811">
    <property type="entry name" value="Yae1_N"/>
    <property type="match status" value="1"/>
</dbReference>
<evidence type="ECO:0000256" key="2">
    <source>
        <dbReference type="SAM" id="MobiDB-lite"/>
    </source>
</evidence>
<dbReference type="Pfam" id="PF07491">
    <property type="entry name" value="PPI_Ypi1"/>
    <property type="match status" value="1"/>
</dbReference>
<keyword evidence="5" id="KW-1185">Reference proteome</keyword>
<reference evidence="4" key="1">
    <citation type="submission" date="2016-03" db="EMBL/GenBank/DDBJ databases">
        <title>Mechanisms controlling the formation of the plant cell surface in tip-growing cells are functionally conserved among land plants.</title>
        <authorList>
            <person name="Honkanen S."/>
            <person name="Jones V.A."/>
            <person name="Morieri G."/>
            <person name="Champion C."/>
            <person name="Hetherington A.J."/>
            <person name="Kelly S."/>
            <person name="Saint-Marcoux D."/>
            <person name="Proust H."/>
            <person name="Prescott H."/>
            <person name="Dolan L."/>
        </authorList>
    </citation>
    <scope>NUCLEOTIDE SEQUENCE [LARGE SCALE GENOMIC DNA]</scope>
    <source>
        <tissue evidence="4">Whole gametophyte</tissue>
    </source>
</reference>
<dbReference type="PANTHER" id="PTHR28532:SF1">
    <property type="entry name" value="ORAL CANCER OVEREXPRESSED 1"/>
    <property type="match status" value="1"/>
</dbReference>
<dbReference type="AlphaFoldDB" id="A0A176W8T1"/>
<evidence type="ECO:0000259" key="3">
    <source>
        <dbReference type="Pfam" id="PF09811"/>
    </source>
</evidence>
<proteinExistence type="inferred from homology"/>
<feature type="region of interest" description="Disordered" evidence="2">
    <location>
        <begin position="218"/>
        <end position="274"/>
    </location>
</feature>
<evidence type="ECO:0000313" key="5">
    <source>
        <dbReference type="Proteomes" id="UP000077202"/>
    </source>
</evidence>
<dbReference type="InterPro" id="IPR019191">
    <property type="entry name" value="Essential_protein_Yae1_N"/>
</dbReference>
<dbReference type="Proteomes" id="UP000077202">
    <property type="component" value="Unassembled WGS sequence"/>
</dbReference>
<dbReference type="GO" id="GO:0004865">
    <property type="term" value="F:protein serine/threonine phosphatase inhibitor activity"/>
    <property type="evidence" value="ECO:0007669"/>
    <property type="project" value="InterPro"/>
</dbReference>
<dbReference type="EMBL" id="LVLJ01001709">
    <property type="protein sequence ID" value="OAE28576.1"/>
    <property type="molecule type" value="Genomic_DNA"/>
</dbReference>
<dbReference type="PANTHER" id="PTHR28532">
    <property type="entry name" value="GEO13458P1"/>
    <property type="match status" value="1"/>
</dbReference>
<gene>
    <name evidence="4" type="ORF">AXG93_2175s1600</name>
</gene>
<protein>
    <recommendedName>
        <fullName evidence="3">Essential protein Yae1 N-terminal domain-containing protein</fullName>
    </recommendedName>
</protein>
<organism evidence="4 5">
    <name type="scientific">Marchantia polymorpha subsp. ruderalis</name>
    <dbReference type="NCBI Taxonomy" id="1480154"/>
    <lineage>
        <taxon>Eukaryota</taxon>
        <taxon>Viridiplantae</taxon>
        <taxon>Streptophyta</taxon>
        <taxon>Embryophyta</taxon>
        <taxon>Marchantiophyta</taxon>
        <taxon>Marchantiopsida</taxon>
        <taxon>Marchantiidae</taxon>
        <taxon>Marchantiales</taxon>
        <taxon>Marchantiaceae</taxon>
        <taxon>Marchantia</taxon>
    </lineage>
</organism>
<feature type="compositionally biased region" description="Basic and acidic residues" evidence="2">
    <location>
        <begin position="225"/>
        <end position="261"/>
    </location>
</feature>
<name>A0A176W8T1_MARPO</name>
<comment type="caution">
    <text evidence="4">The sequence shown here is derived from an EMBL/GenBank/DDBJ whole genome shotgun (WGS) entry which is preliminary data.</text>
</comment>
<feature type="domain" description="Essential protein Yae1 N-terminal" evidence="3">
    <location>
        <begin position="28"/>
        <end position="66"/>
    </location>
</feature>
<dbReference type="InterPro" id="IPR011107">
    <property type="entry name" value="PPI_Ypi1"/>
</dbReference>
<comment type="similarity">
    <text evidence="1">Belongs to the LTO1 family.</text>
</comment>
<evidence type="ECO:0000256" key="1">
    <source>
        <dbReference type="ARBA" id="ARBA00038090"/>
    </source>
</evidence>